<keyword evidence="4 13" id="KW-0808">Transferase</keyword>
<dbReference type="GO" id="GO:0005886">
    <property type="term" value="C:plasma membrane"/>
    <property type="evidence" value="ECO:0007669"/>
    <property type="project" value="UniProtKB-SubCell"/>
</dbReference>
<evidence type="ECO:0000256" key="2">
    <source>
        <dbReference type="ARBA" id="ARBA00022475"/>
    </source>
</evidence>
<dbReference type="InterPro" id="IPR022924">
    <property type="entry name" value="Cardiolipin_synthase"/>
</dbReference>
<evidence type="ECO:0000256" key="9">
    <source>
        <dbReference type="ARBA" id="ARBA00023136"/>
    </source>
</evidence>
<keyword evidence="10 13" id="KW-0594">Phospholipid biosynthesis</keyword>
<dbReference type="PANTHER" id="PTHR21248">
    <property type="entry name" value="CARDIOLIPIN SYNTHASE"/>
    <property type="match status" value="1"/>
</dbReference>
<comment type="catalytic activity">
    <reaction evidence="13">
        <text>2 a 1,2-diacyl-sn-glycero-3-phospho-(1'-sn-glycerol) = a cardiolipin + glycerol</text>
        <dbReference type="Rhea" id="RHEA:31451"/>
        <dbReference type="ChEBI" id="CHEBI:17754"/>
        <dbReference type="ChEBI" id="CHEBI:62237"/>
        <dbReference type="ChEBI" id="CHEBI:64716"/>
    </reaction>
</comment>
<keyword evidence="5 13" id="KW-0812">Transmembrane</keyword>
<evidence type="ECO:0000256" key="13">
    <source>
        <dbReference type="HAMAP-Rule" id="MF_00190"/>
    </source>
</evidence>
<dbReference type="FunFam" id="3.30.870.10:FF:000014">
    <property type="entry name" value="Cardiolipin synthase"/>
    <property type="match status" value="1"/>
</dbReference>
<dbReference type="SUPFAM" id="SSF56024">
    <property type="entry name" value="Phospholipase D/nuclease"/>
    <property type="match status" value="2"/>
</dbReference>
<feature type="active site" evidence="13">
    <location>
        <position position="224"/>
    </location>
</feature>
<dbReference type="RefSeq" id="WP_094778721.1">
    <property type="nucleotide sequence ID" value="NZ_CYGX02000012.1"/>
</dbReference>
<evidence type="ECO:0000259" key="14">
    <source>
        <dbReference type="PROSITE" id="PS50035"/>
    </source>
</evidence>
<dbReference type="PANTHER" id="PTHR21248:SF22">
    <property type="entry name" value="PHOSPHOLIPASE D"/>
    <property type="match status" value="1"/>
</dbReference>
<dbReference type="NCBIfam" id="TIGR04265">
    <property type="entry name" value="bac_cardiolipin"/>
    <property type="match status" value="1"/>
</dbReference>
<dbReference type="Pfam" id="PF13091">
    <property type="entry name" value="PLDc_2"/>
    <property type="match status" value="2"/>
</dbReference>
<dbReference type="PROSITE" id="PS50035">
    <property type="entry name" value="PLD"/>
    <property type="match status" value="2"/>
</dbReference>
<dbReference type="GO" id="GO:0032049">
    <property type="term" value="P:cardiolipin biosynthetic process"/>
    <property type="evidence" value="ECO:0007669"/>
    <property type="project" value="UniProtKB-UniRule"/>
</dbReference>
<dbReference type="CDD" id="cd09155">
    <property type="entry name" value="PLDc_PaCLS_like_1"/>
    <property type="match status" value="1"/>
</dbReference>
<dbReference type="Proteomes" id="UP000187012">
    <property type="component" value="Unassembled WGS sequence"/>
</dbReference>
<evidence type="ECO:0000256" key="1">
    <source>
        <dbReference type="ARBA" id="ARBA00004651"/>
    </source>
</evidence>
<evidence type="ECO:0000256" key="10">
    <source>
        <dbReference type="ARBA" id="ARBA00023209"/>
    </source>
</evidence>
<name>A0A1N7RR93_9BURK</name>
<organism evidence="15 16">
    <name type="scientific">Paraburkholderia ribeironis</name>
    <dbReference type="NCBI Taxonomy" id="1247936"/>
    <lineage>
        <taxon>Bacteria</taxon>
        <taxon>Pseudomonadati</taxon>
        <taxon>Pseudomonadota</taxon>
        <taxon>Betaproteobacteria</taxon>
        <taxon>Burkholderiales</taxon>
        <taxon>Burkholderiaceae</taxon>
        <taxon>Paraburkholderia</taxon>
    </lineage>
</organism>
<dbReference type="CDD" id="cd09161">
    <property type="entry name" value="PLDc_PaCLS_like_2"/>
    <property type="match status" value="1"/>
</dbReference>
<dbReference type="InterPro" id="IPR027379">
    <property type="entry name" value="CLS_N"/>
</dbReference>
<protein>
    <recommendedName>
        <fullName evidence="13">Cardiolipin synthase A</fullName>
        <shortName evidence="13">CL synthase</shortName>
        <ecNumber evidence="13">2.7.8.-</ecNumber>
    </recommendedName>
</protein>
<dbReference type="EC" id="2.7.8.-" evidence="13"/>
<keyword evidence="2 13" id="KW-1003">Cell membrane</keyword>
<sequence>MEFDLLHVGPLVALAHILGVVAACHAILHTRTSQGAIAWAVSLVAMPYLTLVPYLFLGRSKFAGYADARRVENELLRTRAHPPEWDTRASSAGLPTQQLGVRLVHSLTRLGGMPFLPGNSVRTLVNGVATFEAILEAIESARHYVIVQFFIVRDDALGALFKDALIAKAQQGVRVYFLYDSIGSYDLPHRYVATLRTAGVEMHPFATNRRFVNRLQLNFRNHRKIVAVDGERAFVGGHNVGVEYLGGKPPLSPWRDTHIEVRGPAVASIQFVFTEDWHWATQQLPQFDLPPAALADDPAGQGMHCLVMPSGPADKQETCSLFFVEAINAARERIWITTPYLVPDEAVFSALRLAALRGVDVRILIPSRRDHRVVFAASTLYAYDSLRAGIRIFRYQPGFLHQKVVLIDSVAAAIGSANLDNRSFRLNFEIMVLTVDRGFALEVETMLLNDFAESREIDHNEYRRASALRRMLMHVARLFSPIL</sequence>
<keyword evidence="3 13" id="KW-0444">Lipid biosynthesis</keyword>
<feature type="active site" evidence="13">
    <location>
        <position position="408"/>
    </location>
</feature>
<reference evidence="15 16" key="1">
    <citation type="submission" date="2016-12" db="EMBL/GenBank/DDBJ databases">
        <authorList>
            <person name="Song W.-J."/>
            <person name="Kurnit D.M."/>
        </authorList>
    </citation>
    <scope>NUCLEOTIDE SEQUENCE [LARGE SCALE GENOMIC DNA]</scope>
    <source>
        <strain evidence="15 16">STM7296</strain>
    </source>
</reference>
<evidence type="ECO:0000256" key="4">
    <source>
        <dbReference type="ARBA" id="ARBA00022679"/>
    </source>
</evidence>
<dbReference type="InterPro" id="IPR025202">
    <property type="entry name" value="PLD-like_dom"/>
</dbReference>
<dbReference type="InterPro" id="IPR001736">
    <property type="entry name" value="PLipase_D/transphosphatidylase"/>
</dbReference>
<dbReference type="OrthoDB" id="9762009at2"/>
<dbReference type="Pfam" id="PF13396">
    <property type="entry name" value="PLDc_N"/>
    <property type="match status" value="1"/>
</dbReference>
<accession>A0A1N7RR93</accession>
<evidence type="ECO:0000256" key="3">
    <source>
        <dbReference type="ARBA" id="ARBA00022516"/>
    </source>
</evidence>
<dbReference type="GO" id="GO:0008808">
    <property type="term" value="F:cardiolipin synthase activity"/>
    <property type="evidence" value="ECO:0007669"/>
    <property type="project" value="UniProtKB-UniRule"/>
</dbReference>
<keyword evidence="9 13" id="KW-0472">Membrane</keyword>
<evidence type="ECO:0000313" key="16">
    <source>
        <dbReference type="Proteomes" id="UP000187012"/>
    </source>
</evidence>
<gene>
    <name evidence="15" type="primary">cls</name>
    <name evidence="13" type="synonym">clsA</name>
    <name evidence="15" type="ORF">BN2475_120140</name>
</gene>
<evidence type="ECO:0000313" key="15">
    <source>
        <dbReference type="EMBL" id="SIT37650.1"/>
    </source>
</evidence>
<dbReference type="FunFam" id="3.30.870.10:FF:000021">
    <property type="entry name" value="Cardiolipin synthase"/>
    <property type="match status" value="1"/>
</dbReference>
<keyword evidence="6" id="KW-0677">Repeat</keyword>
<dbReference type="AlphaFoldDB" id="A0A1N7RR93"/>
<feature type="transmembrane region" description="Helical" evidence="13">
    <location>
        <begin position="35"/>
        <end position="57"/>
    </location>
</feature>
<feature type="domain" description="PLD phosphodiesterase" evidence="14">
    <location>
        <begin position="396"/>
        <end position="423"/>
    </location>
</feature>
<feature type="domain" description="PLD phosphodiesterase" evidence="14">
    <location>
        <begin position="217"/>
        <end position="244"/>
    </location>
</feature>
<feature type="active site" evidence="13">
    <location>
        <position position="403"/>
    </location>
</feature>
<feature type="active site" evidence="13">
    <location>
        <position position="222"/>
    </location>
</feature>
<evidence type="ECO:0000256" key="7">
    <source>
        <dbReference type="ARBA" id="ARBA00022989"/>
    </source>
</evidence>
<evidence type="ECO:0000256" key="6">
    <source>
        <dbReference type="ARBA" id="ARBA00022737"/>
    </source>
</evidence>
<comment type="function">
    <text evidence="12 13">Catalyzes the reversible phosphatidyl group transfer from one phosphatidylglycerol molecule to another to form cardiolipin (CL) (diphosphatidylglycerol) and glycerol.</text>
</comment>
<keyword evidence="7 13" id="KW-1133">Transmembrane helix</keyword>
<keyword evidence="11 13" id="KW-1208">Phospholipid metabolism</keyword>
<feature type="transmembrane region" description="Helical" evidence="13">
    <location>
        <begin position="6"/>
        <end position="28"/>
    </location>
</feature>
<keyword evidence="8 13" id="KW-0443">Lipid metabolism</keyword>
<comment type="subcellular location">
    <subcellularLocation>
        <location evidence="1 13">Cell membrane</location>
        <topology evidence="1 13">Multi-pass membrane protein</topology>
    </subcellularLocation>
</comment>
<dbReference type="Gene3D" id="3.30.870.10">
    <property type="entry name" value="Endonuclease Chain A"/>
    <property type="match status" value="2"/>
</dbReference>
<dbReference type="STRING" id="1247936.BN2475_120140"/>
<comment type="similarity">
    <text evidence="13">Belongs to the phospholipase D family. Cardiolipin synthase subfamily. ClsA sub-subfamily.</text>
</comment>
<evidence type="ECO:0000256" key="5">
    <source>
        <dbReference type="ARBA" id="ARBA00022692"/>
    </source>
</evidence>
<dbReference type="HAMAP" id="MF_00190">
    <property type="entry name" value="Cardiolipin_synth_ClsA"/>
    <property type="match status" value="1"/>
</dbReference>
<evidence type="ECO:0000256" key="12">
    <source>
        <dbReference type="ARBA" id="ARBA00057569"/>
    </source>
</evidence>
<dbReference type="InterPro" id="IPR030840">
    <property type="entry name" value="CL_synthase_A"/>
</dbReference>
<evidence type="ECO:0000256" key="8">
    <source>
        <dbReference type="ARBA" id="ARBA00023098"/>
    </source>
</evidence>
<feature type="active site" evidence="13">
    <location>
        <position position="401"/>
    </location>
</feature>
<dbReference type="EMBL" id="CYGX02000012">
    <property type="protein sequence ID" value="SIT37650.1"/>
    <property type="molecule type" value="Genomic_DNA"/>
</dbReference>
<keyword evidence="16" id="KW-1185">Reference proteome</keyword>
<evidence type="ECO:0000256" key="11">
    <source>
        <dbReference type="ARBA" id="ARBA00023264"/>
    </source>
</evidence>
<dbReference type="SMART" id="SM00155">
    <property type="entry name" value="PLDc"/>
    <property type="match status" value="2"/>
</dbReference>
<proteinExistence type="inferred from homology"/>
<feature type="active site" evidence="13">
    <location>
        <position position="229"/>
    </location>
</feature>